<dbReference type="EMBL" id="OV696699">
    <property type="protein sequence ID" value="CAH1244807.1"/>
    <property type="molecule type" value="Genomic_DNA"/>
</dbReference>
<dbReference type="AlphaFoldDB" id="A0A8J9Z036"/>
<evidence type="ECO:0000256" key="3">
    <source>
        <dbReference type="ARBA" id="ARBA00022989"/>
    </source>
</evidence>
<evidence type="ECO:0000256" key="5">
    <source>
        <dbReference type="ARBA" id="ARBA00023180"/>
    </source>
</evidence>
<keyword evidence="8" id="KW-1185">Reference proteome</keyword>
<keyword evidence="2" id="KW-0812">Transmembrane</keyword>
<organism evidence="7 8">
    <name type="scientific">Branchiostoma lanceolatum</name>
    <name type="common">Common lancelet</name>
    <name type="synonym">Amphioxus lanceolatum</name>
    <dbReference type="NCBI Taxonomy" id="7740"/>
    <lineage>
        <taxon>Eukaryota</taxon>
        <taxon>Metazoa</taxon>
        <taxon>Chordata</taxon>
        <taxon>Cephalochordata</taxon>
        <taxon>Leptocardii</taxon>
        <taxon>Amphioxiformes</taxon>
        <taxon>Branchiostomatidae</taxon>
        <taxon>Branchiostoma</taxon>
    </lineage>
</organism>
<evidence type="ECO:0000256" key="1">
    <source>
        <dbReference type="ARBA" id="ARBA00004141"/>
    </source>
</evidence>
<evidence type="ECO:0000256" key="4">
    <source>
        <dbReference type="ARBA" id="ARBA00023136"/>
    </source>
</evidence>
<dbReference type="GO" id="GO:0015275">
    <property type="term" value="F:stretch-activated, monoatomic cation-selective, calcium channel activity"/>
    <property type="evidence" value="ECO:0007669"/>
    <property type="project" value="TreeGrafter"/>
</dbReference>
<dbReference type="PANTHER" id="PTHR15819:SF11">
    <property type="entry name" value="MID1, ISOFORM A"/>
    <property type="match status" value="1"/>
</dbReference>
<accession>A0A8J9Z036</accession>
<dbReference type="GO" id="GO:0005886">
    <property type="term" value="C:plasma membrane"/>
    <property type="evidence" value="ECO:0007669"/>
    <property type="project" value="TreeGrafter"/>
</dbReference>
<comment type="similarity">
    <text evidence="6">Belongs to the NALF family.</text>
</comment>
<comment type="subcellular location">
    <subcellularLocation>
        <location evidence="1">Membrane</location>
        <topology evidence="1">Multi-pass membrane protein</topology>
    </subcellularLocation>
</comment>
<protein>
    <submittedName>
        <fullName evidence="7">FAM155B protein</fullName>
    </submittedName>
</protein>
<evidence type="ECO:0000313" key="7">
    <source>
        <dbReference type="EMBL" id="CAH1244807.1"/>
    </source>
</evidence>
<gene>
    <name evidence="7" type="primary">FAM155B</name>
    <name evidence="7" type="ORF">BLAG_LOCUS7353</name>
</gene>
<keyword evidence="3" id="KW-1133">Transmembrane helix</keyword>
<keyword evidence="5" id="KW-0325">Glycoprotein</keyword>
<proteinExistence type="inferred from homology"/>
<evidence type="ECO:0000256" key="6">
    <source>
        <dbReference type="ARBA" id="ARBA00029445"/>
    </source>
</evidence>
<name>A0A8J9Z036_BRALA</name>
<dbReference type="Proteomes" id="UP000838412">
    <property type="component" value="Chromosome 14"/>
</dbReference>
<sequence>MNSSHGPGTERASLAVTFYTREVQKWRPAISSLLLLSLLLVDDVREAVAMKDVPKMPPAHVSEKKTSNRCYYKGFSTKAGTIACTEPTELPKEWRLPFCALFTVGDILPSEGQHFLNNSGLQLSNILHKQKESIHGLCPTHNLAECLDEFNRTGSHECLIWGSPSRNESVCERCLDLVLFLDTCLRTAFESSMLTLQRHCGCQDDYAMRWRCDACETAYRDWFCAENLPFYREGVLKRPCGSFCLDMERSCPYLLPDSPYAGESGFSCPGHVYGVQAKNIPKDNDCYTKCDLKRDADSEESCDQEWTNPAPTQNRALPFLPHVPSAATWVALSISHILWYNR</sequence>
<dbReference type="GO" id="GO:0098703">
    <property type="term" value="P:calcium ion import across plasma membrane"/>
    <property type="evidence" value="ECO:0007669"/>
    <property type="project" value="TreeGrafter"/>
</dbReference>
<dbReference type="OrthoDB" id="10047996at2759"/>
<dbReference type="PANTHER" id="PTHR15819">
    <property type="entry name" value="TRANSMEMBRANE PROTEIN FAM155"/>
    <property type="match status" value="1"/>
</dbReference>
<evidence type="ECO:0000256" key="2">
    <source>
        <dbReference type="ARBA" id="ARBA00022692"/>
    </source>
</evidence>
<reference evidence="7" key="1">
    <citation type="submission" date="2022-01" db="EMBL/GenBank/DDBJ databases">
        <authorList>
            <person name="Braso-Vives M."/>
        </authorList>
    </citation>
    <scope>NUCLEOTIDE SEQUENCE</scope>
</reference>
<evidence type="ECO:0000313" key="8">
    <source>
        <dbReference type="Proteomes" id="UP000838412"/>
    </source>
</evidence>
<keyword evidence="4" id="KW-0472">Membrane</keyword>
<dbReference type="InterPro" id="IPR055288">
    <property type="entry name" value="NALCN_aux_factor_1/2"/>
</dbReference>